<feature type="domain" description="NAD-dependent epimerase/dehydratase" evidence="1">
    <location>
        <begin position="3"/>
        <end position="214"/>
    </location>
</feature>
<dbReference type="EMBL" id="LT598485">
    <property type="protein sequence ID" value="SCW00758.1"/>
    <property type="molecule type" value="Genomic_DNA"/>
</dbReference>
<keyword evidence="3" id="KW-1185">Reference proteome</keyword>
<evidence type="ECO:0000259" key="1">
    <source>
        <dbReference type="Pfam" id="PF01370"/>
    </source>
</evidence>
<dbReference type="InterPro" id="IPR001509">
    <property type="entry name" value="Epimerase_deHydtase"/>
</dbReference>
<name>A0A1G4MAN2_LACFM</name>
<dbReference type="OrthoDB" id="10262413at2759"/>
<dbReference type="InterPro" id="IPR036291">
    <property type="entry name" value="NAD(P)-bd_dom_sf"/>
</dbReference>
<dbReference type="InterPro" id="IPR051783">
    <property type="entry name" value="NAD(P)-dependent_oxidoreduct"/>
</dbReference>
<dbReference type="GO" id="GO:0005737">
    <property type="term" value="C:cytoplasm"/>
    <property type="evidence" value="ECO:0007669"/>
    <property type="project" value="TreeGrafter"/>
</dbReference>
<dbReference type="Pfam" id="PF01370">
    <property type="entry name" value="Epimerase"/>
    <property type="match status" value="1"/>
</dbReference>
<dbReference type="PANTHER" id="PTHR48079">
    <property type="entry name" value="PROTEIN YEEZ"/>
    <property type="match status" value="1"/>
</dbReference>
<organism evidence="2 3">
    <name type="scientific">Lachancea fermentati</name>
    <name type="common">Zygosaccharomyces fermentati</name>
    <dbReference type="NCBI Taxonomy" id="4955"/>
    <lineage>
        <taxon>Eukaryota</taxon>
        <taxon>Fungi</taxon>
        <taxon>Dikarya</taxon>
        <taxon>Ascomycota</taxon>
        <taxon>Saccharomycotina</taxon>
        <taxon>Saccharomycetes</taxon>
        <taxon>Saccharomycetales</taxon>
        <taxon>Saccharomycetaceae</taxon>
        <taxon>Lachancea</taxon>
    </lineage>
</organism>
<evidence type="ECO:0000313" key="3">
    <source>
        <dbReference type="Proteomes" id="UP000190831"/>
    </source>
</evidence>
<dbReference type="AlphaFoldDB" id="A0A1G4MAN2"/>
<sequence>MKIFVTGASGFIGFPVVSDLIQAGHQVAALARSEESARKILSLDPKIDIVRGNLEDLDTLSKAAANSDGVIHLGFIHEFDRYDECCEIDRIANLAMLKAIEGTNKPFIYANGTFMLPDGKISDEEQRRDPSVHNLRGETEEIVLAHKDKGVRAMVIRLAATVHGKGEQAFIPILIEIAKSRKVSGYIGTGQNVWPAVHRLDAARLFNLALIRGSAGSVYHGVAEQGVKIRDIAQAIGASLNLPVVPIDPEEASTHFGSLAAFLVRDTPLSSEKTRAQLGWEPRELNLLDDMRLNYF</sequence>
<proteinExistence type="predicted"/>
<dbReference type="Gene3D" id="3.40.50.720">
    <property type="entry name" value="NAD(P)-binding Rossmann-like Domain"/>
    <property type="match status" value="1"/>
</dbReference>
<dbReference type="Proteomes" id="UP000190831">
    <property type="component" value="Chromosome C"/>
</dbReference>
<evidence type="ECO:0000313" key="2">
    <source>
        <dbReference type="EMBL" id="SCW00758.1"/>
    </source>
</evidence>
<dbReference type="GO" id="GO:0004029">
    <property type="term" value="F:aldehyde dehydrogenase (NAD+) activity"/>
    <property type="evidence" value="ECO:0007669"/>
    <property type="project" value="TreeGrafter"/>
</dbReference>
<gene>
    <name evidence="2" type="ORF">LAFE_0C11342G</name>
</gene>
<protein>
    <submittedName>
        <fullName evidence="2">LAFE_0C11342g1_1</fullName>
    </submittedName>
</protein>
<dbReference type="STRING" id="4955.A0A1G4MAN2"/>
<dbReference type="SUPFAM" id="SSF51735">
    <property type="entry name" value="NAD(P)-binding Rossmann-fold domains"/>
    <property type="match status" value="1"/>
</dbReference>
<dbReference type="OMA" id="HTAFDHD"/>
<reference evidence="2 3" key="1">
    <citation type="submission" date="2016-03" db="EMBL/GenBank/DDBJ databases">
        <authorList>
            <person name="Devillers H."/>
        </authorList>
    </citation>
    <scope>NUCLEOTIDE SEQUENCE [LARGE SCALE GENOMIC DNA]</scope>
    <source>
        <strain evidence="2">CBS 6772</strain>
    </source>
</reference>
<dbReference type="PANTHER" id="PTHR48079:SF9">
    <property type="entry name" value="PUTATIVE-RELATED"/>
    <property type="match status" value="1"/>
</dbReference>
<dbReference type="CDD" id="cd05262">
    <property type="entry name" value="SDR_a7"/>
    <property type="match status" value="1"/>
</dbReference>
<accession>A0A1G4MAN2</accession>